<dbReference type="Pfam" id="PF00198">
    <property type="entry name" value="2-oxoacid_dh"/>
    <property type="match status" value="1"/>
</dbReference>
<protein>
    <submittedName>
        <fullName evidence="2">2-oxoacid dehydrogenase/acyltransferase catalytic subunit</fullName>
    </submittedName>
</protein>
<dbReference type="InterPro" id="IPR001078">
    <property type="entry name" value="2-oxoacid_DH_actylTfrase"/>
</dbReference>
<reference evidence="2 3" key="1">
    <citation type="submission" date="2019-03" db="EMBL/GenBank/DDBJ databases">
        <title>Genomic Encyclopedia of Type Strains, Phase IV (KMG-IV): sequencing the most valuable type-strain genomes for metagenomic binning, comparative biology and taxonomic classification.</title>
        <authorList>
            <person name="Goeker M."/>
        </authorList>
    </citation>
    <scope>NUCLEOTIDE SEQUENCE [LARGE SCALE GENOMIC DNA]</scope>
    <source>
        <strain evidence="2 3">DSM 11603</strain>
    </source>
</reference>
<name>A0A4R6Y5S5_9HYPH</name>
<dbReference type="SUPFAM" id="SSF52777">
    <property type="entry name" value="CoA-dependent acyltransferases"/>
    <property type="match status" value="1"/>
</dbReference>
<dbReference type="InterPro" id="IPR023213">
    <property type="entry name" value="CAT-like_dom_sf"/>
</dbReference>
<dbReference type="EMBL" id="SNZF01000039">
    <property type="protein sequence ID" value="TDR30850.1"/>
    <property type="molecule type" value="Genomic_DNA"/>
</dbReference>
<comment type="caution">
    <text evidence="2">The sequence shown here is derived from an EMBL/GenBank/DDBJ whole genome shotgun (WGS) entry which is preliminary data.</text>
</comment>
<evidence type="ECO:0000313" key="3">
    <source>
        <dbReference type="Proteomes" id="UP000294958"/>
    </source>
</evidence>
<sequence length="32" mass="3364">LSTDHRAVDGALGAELIGAFKRLIENPMGLVV</sequence>
<dbReference type="Proteomes" id="UP000294958">
    <property type="component" value="Unassembled WGS sequence"/>
</dbReference>
<proteinExistence type="predicted"/>
<dbReference type="GO" id="GO:0016746">
    <property type="term" value="F:acyltransferase activity"/>
    <property type="evidence" value="ECO:0007669"/>
    <property type="project" value="UniProtKB-KW"/>
</dbReference>
<evidence type="ECO:0000259" key="1">
    <source>
        <dbReference type="Pfam" id="PF00198"/>
    </source>
</evidence>
<keyword evidence="2" id="KW-0808">Transferase</keyword>
<keyword evidence="3" id="KW-1185">Reference proteome</keyword>
<accession>A0A4R6Y5S5</accession>
<dbReference type="Gene3D" id="3.30.559.10">
    <property type="entry name" value="Chloramphenicol acetyltransferase-like domain"/>
    <property type="match status" value="1"/>
</dbReference>
<feature type="non-terminal residue" evidence="2">
    <location>
        <position position="1"/>
    </location>
</feature>
<evidence type="ECO:0000313" key="2">
    <source>
        <dbReference type="EMBL" id="TDR30850.1"/>
    </source>
</evidence>
<dbReference type="RefSeq" id="WP_208110855.1">
    <property type="nucleotide sequence ID" value="NZ_SNZF01000032.1"/>
</dbReference>
<dbReference type="AlphaFoldDB" id="A0A4R6Y5S5"/>
<keyword evidence="2" id="KW-0012">Acyltransferase</keyword>
<feature type="domain" description="2-oxoacid dehydrogenase acyltransferase catalytic" evidence="1">
    <location>
        <begin position="1"/>
        <end position="31"/>
    </location>
</feature>
<organism evidence="2 3">
    <name type="scientific">Aquamicrobium defluvii</name>
    <dbReference type="NCBI Taxonomy" id="69279"/>
    <lineage>
        <taxon>Bacteria</taxon>
        <taxon>Pseudomonadati</taxon>
        <taxon>Pseudomonadota</taxon>
        <taxon>Alphaproteobacteria</taxon>
        <taxon>Hyphomicrobiales</taxon>
        <taxon>Phyllobacteriaceae</taxon>
        <taxon>Aquamicrobium</taxon>
    </lineage>
</organism>
<gene>
    <name evidence="2" type="ORF">DES43_1391</name>
</gene>